<evidence type="ECO:0000313" key="2">
    <source>
        <dbReference type="EMBL" id="QEC56629.1"/>
    </source>
</evidence>
<gene>
    <name evidence="2" type="ORF">FSB75_12235</name>
</gene>
<dbReference type="PANTHER" id="PTHR30595:SF6">
    <property type="entry name" value="SCHLAFEN ALBA-2 DOMAIN-CONTAINING PROTEIN"/>
    <property type="match status" value="1"/>
</dbReference>
<keyword evidence="3" id="KW-1185">Reference proteome</keyword>
<dbReference type="KEGG" id="fgg:FSB75_12235"/>
<name>A0A5B8UKD0_9BACT</name>
<dbReference type="Proteomes" id="UP000321204">
    <property type="component" value="Chromosome"/>
</dbReference>
<dbReference type="Pfam" id="PF13749">
    <property type="entry name" value="HATPase_c_4"/>
    <property type="match status" value="1"/>
</dbReference>
<dbReference type="Gene3D" id="3.30.565.60">
    <property type="match status" value="1"/>
</dbReference>
<dbReference type="InterPro" id="IPR038475">
    <property type="entry name" value="RecG_C_sf"/>
</dbReference>
<evidence type="ECO:0000259" key="1">
    <source>
        <dbReference type="Pfam" id="PF04326"/>
    </source>
</evidence>
<dbReference type="PANTHER" id="PTHR30595">
    <property type="entry name" value="GLPR-RELATED TRANSCRIPTIONAL REPRESSOR"/>
    <property type="match status" value="1"/>
</dbReference>
<dbReference type="OrthoDB" id="613884at2"/>
<dbReference type="Pfam" id="PF04326">
    <property type="entry name" value="SLFN_AlbA_2"/>
    <property type="match status" value="1"/>
</dbReference>
<accession>A0A5B8UKD0</accession>
<protein>
    <recommendedName>
        <fullName evidence="1">Schlafen AlbA-2 domain-containing protein</fullName>
    </recommendedName>
</protein>
<dbReference type="InterPro" id="IPR007421">
    <property type="entry name" value="Schlafen_AlbA_2_dom"/>
</dbReference>
<dbReference type="EMBL" id="CP042433">
    <property type="protein sequence ID" value="QEC56629.1"/>
    <property type="molecule type" value="Genomic_DNA"/>
</dbReference>
<feature type="domain" description="Schlafen AlbA-2" evidence="1">
    <location>
        <begin position="23"/>
        <end position="141"/>
    </location>
</feature>
<dbReference type="InterPro" id="IPR038461">
    <property type="entry name" value="Schlafen_AlbA_2_dom_sf"/>
</dbReference>
<organism evidence="2 3">
    <name type="scientific">Flavisolibacter ginsenosidimutans</name>
    <dbReference type="NCBI Taxonomy" id="661481"/>
    <lineage>
        <taxon>Bacteria</taxon>
        <taxon>Pseudomonadati</taxon>
        <taxon>Bacteroidota</taxon>
        <taxon>Chitinophagia</taxon>
        <taxon>Chitinophagales</taxon>
        <taxon>Chitinophagaceae</taxon>
        <taxon>Flavisolibacter</taxon>
    </lineage>
</organism>
<reference evidence="2 3" key="1">
    <citation type="journal article" date="2015" name="Int. J. Syst. Evol. Microbiol.">
        <title>Flavisolibacter ginsenosidimutans sp. nov., with ginsenoside-converting activity isolated from soil used for cultivating ginseng.</title>
        <authorList>
            <person name="Zhao Y."/>
            <person name="Liu Q."/>
            <person name="Kang M.S."/>
            <person name="Jin F."/>
            <person name="Yu H."/>
            <person name="Im W.T."/>
        </authorList>
    </citation>
    <scope>NUCLEOTIDE SEQUENCE [LARGE SCALE GENOMIC DNA]</scope>
    <source>
        <strain evidence="2 3">Gsoil 636</strain>
    </source>
</reference>
<dbReference type="Gene3D" id="3.30.950.30">
    <property type="entry name" value="Schlafen, AAA domain"/>
    <property type="match status" value="1"/>
</dbReference>
<dbReference type="AlphaFoldDB" id="A0A5B8UKD0"/>
<dbReference type="RefSeq" id="WP_146787738.1">
    <property type="nucleotide sequence ID" value="NZ_BAABIO010000003.1"/>
</dbReference>
<sequence>MKAWIKKAKEYLTHSLGKVPQELNELDWKETLSPQNDKLCRHICAFANYPGGGYLVFGVEDKTAQPKGIGKPEADTIVATLANLCRNNVSPLVSIDHLIEEYEGVSLLFIHIRESAVKPVHLASKTIEDSYIRSGGTTRKASRPEIGGLMLNSKTPVFEELHASKLKNGIEVMTLLDYAGIYRLLKKPVPSNADEIMYWLEQEKMINGVDGNGYYITNFGALAAAQNLSDFDTLSRKSIRVIKYEGKNKSGGSKEYPGSKGYAIGFEGLIQFIKSLLPGSEIIKHALREETAVYPEIALRELIANALIHQDFSLRGSGPMIEIFDDRIEISNPGRLLPSKKIDRLIRTTPESRNEILAQAFRRYNICEERGSGFEKAVIAIELFGLPPLKFEETENSFKVILSAPKTFAEMTQQERLDAVYQHCIIKYYSSEGMTNTSLRGRFRMNEKQRPQVSKLIRETVESGKIKLKDPDGSSDKFSVYVPYWA</sequence>
<evidence type="ECO:0000313" key="3">
    <source>
        <dbReference type="Proteomes" id="UP000321204"/>
    </source>
</evidence>
<proteinExistence type="predicted"/>